<gene>
    <name evidence="1" type="ORF">Daesc_003616</name>
</gene>
<accession>A0AAX6MTM1</accession>
<dbReference type="EMBL" id="JBANMG010000003">
    <property type="protein sequence ID" value="KAK6955969.1"/>
    <property type="molecule type" value="Genomic_DNA"/>
</dbReference>
<dbReference type="Pfam" id="PF17784">
    <property type="entry name" value="Sulfotransfer_4"/>
    <property type="match status" value="1"/>
</dbReference>
<dbReference type="Gene3D" id="3.40.50.300">
    <property type="entry name" value="P-loop containing nucleotide triphosphate hydrolases"/>
    <property type="match status" value="1"/>
</dbReference>
<dbReference type="InterPro" id="IPR040632">
    <property type="entry name" value="Sulfotransfer_4"/>
</dbReference>
<dbReference type="Proteomes" id="UP001369815">
    <property type="component" value="Unassembled WGS sequence"/>
</dbReference>
<sequence length="143" mass="16480">MGKAPRSSMRVSSAWQPCRWPKPTYIILGYKTHHGLLEDVIDTPWALIEQAAEATWPKIWGSYDAATDIASQFAIELIKAYPEAKVVIVKRDSDKWWPSFRSELRDTVMKQPLSDIQAFITSKLLGIRPVHAMRKVILEFFHR</sequence>
<evidence type="ECO:0000313" key="1">
    <source>
        <dbReference type="EMBL" id="KAK6955969.1"/>
    </source>
</evidence>
<protein>
    <submittedName>
        <fullName evidence="1">Uncharacterized protein</fullName>
    </submittedName>
</protein>
<dbReference type="AlphaFoldDB" id="A0AAX6MTM1"/>
<name>A0AAX6MTM1_9PEZI</name>
<reference evidence="1 2" key="1">
    <citation type="journal article" date="2024" name="Front Chem Biol">
        <title>Unveiling the potential of Daldinia eschscholtzii MFLUCC 19-0629 through bioactivity and bioinformatics studies for enhanced sustainable agriculture production.</title>
        <authorList>
            <person name="Brooks S."/>
            <person name="Weaver J.A."/>
            <person name="Klomchit A."/>
            <person name="Alharthi S.A."/>
            <person name="Onlamun T."/>
            <person name="Nurani R."/>
            <person name="Vong T.K."/>
            <person name="Alberti F."/>
            <person name="Greco C."/>
        </authorList>
    </citation>
    <scope>NUCLEOTIDE SEQUENCE [LARGE SCALE GENOMIC DNA]</scope>
    <source>
        <strain evidence="1">MFLUCC 19-0629</strain>
    </source>
</reference>
<evidence type="ECO:0000313" key="2">
    <source>
        <dbReference type="Proteomes" id="UP001369815"/>
    </source>
</evidence>
<proteinExistence type="predicted"/>
<organism evidence="1 2">
    <name type="scientific">Daldinia eschscholtzii</name>
    <dbReference type="NCBI Taxonomy" id="292717"/>
    <lineage>
        <taxon>Eukaryota</taxon>
        <taxon>Fungi</taxon>
        <taxon>Dikarya</taxon>
        <taxon>Ascomycota</taxon>
        <taxon>Pezizomycotina</taxon>
        <taxon>Sordariomycetes</taxon>
        <taxon>Xylariomycetidae</taxon>
        <taxon>Xylariales</taxon>
        <taxon>Hypoxylaceae</taxon>
        <taxon>Daldinia</taxon>
    </lineage>
</organism>
<keyword evidence="2" id="KW-1185">Reference proteome</keyword>
<comment type="caution">
    <text evidence="1">The sequence shown here is derived from an EMBL/GenBank/DDBJ whole genome shotgun (WGS) entry which is preliminary data.</text>
</comment>
<dbReference type="InterPro" id="IPR027417">
    <property type="entry name" value="P-loop_NTPase"/>
</dbReference>